<dbReference type="Pfam" id="PF00125">
    <property type="entry name" value="Histone"/>
    <property type="match status" value="1"/>
</dbReference>
<evidence type="ECO:0000313" key="10">
    <source>
        <dbReference type="Proteomes" id="UP000076632"/>
    </source>
</evidence>
<dbReference type="FunFam" id="1.10.20.10:FF:000085">
    <property type="entry name" value="Histone H3.2"/>
    <property type="match status" value="1"/>
</dbReference>
<dbReference type="SUPFAM" id="SSF47113">
    <property type="entry name" value="Histone-fold"/>
    <property type="match status" value="1"/>
</dbReference>
<dbReference type="STRING" id="1328760.A0A164Z7V1"/>
<keyword evidence="5" id="KW-0238">DNA-binding</keyword>
<gene>
    <name evidence="9" type="ORF">L228DRAFT_215837</name>
</gene>
<evidence type="ECO:0000256" key="7">
    <source>
        <dbReference type="ARBA" id="ARBA00023269"/>
    </source>
</evidence>
<keyword evidence="6" id="KW-0539">Nucleus</keyword>
<dbReference type="GO" id="GO:0030527">
    <property type="term" value="F:structural constituent of chromatin"/>
    <property type="evidence" value="ECO:0007669"/>
    <property type="project" value="InterPro"/>
</dbReference>
<dbReference type="Gene3D" id="1.10.20.10">
    <property type="entry name" value="Histone, subunit A"/>
    <property type="match status" value="1"/>
</dbReference>
<dbReference type="SMART" id="SM00428">
    <property type="entry name" value="H3"/>
    <property type="match status" value="1"/>
</dbReference>
<dbReference type="AlphaFoldDB" id="A0A164Z7V1"/>
<evidence type="ECO:0000259" key="8">
    <source>
        <dbReference type="Pfam" id="PF00125"/>
    </source>
</evidence>
<dbReference type="InterPro" id="IPR007125">
    <property type="entry name" value="H2A/H2B/H3"/>
</dbReference>
<evidence type="ECO:0000256" key="2">
    <source>
        <dbReference type="ARBA" id="ARBA00004286"/>
    </source>
</evidence>
<keyword evidence="7" id="KW-0544">Nucleosome core</keyword>
<dbReference type="GO" id="GO:0046982">
    <property type="term" value="F:protein heterodimerization activity"/>
    <property type="evidence" value="ECO:0007669"/>
    <property type="project" value="InterPro"/>
</dbReference>
<organism evidence="9 10">
    <name type="scientific">Xylona heveae (strain CBS 132557 / TC161)</name>
    <dbReference type="NCBI Taxonomy" id="1328760"/>
    <lineage>
        <taxon>Eukaryota</taxon>
        <taxon>Fungi</taxon>
        <taxon>Dikarya</taxon>
        <taxon>Ascomycota</taxon>
        <taxon>Pezizomycotina</taxon>
        <taxon>Xylonomycetes</taxon>
        <taxon>Xylonales</taxon>
        <taxon>Xylonaceae</taxon>
        <taxon>Xylona</taxon>
    </lineage>
</organism>
<keyword evidence="10" id="KW-1185">Reference proteome</keyword>
<evidence type="ECO:0000256" key="4">
    <source>
        <dbReference type="ARBA" id="ARBA00022454"/>
    </source>
</evidence>
<feature type="non-terminal residue" evidence="9">
    <location>
        <position position="1"/>
    </location>
</feature>
<feature type="domain" description="Core Histone H2A/H2B/H3" evidence="8">
    <location>
        <begin position="1"/>
        <end position="89"/>
    </location>
</feature>
<evidence type="ECO:0000313" key="9">
    <source>
        <dbReference type="EMBL" id="KZF18795.1"/>
    </source>
</evidence>
<dbReference type="GO" id="GO:0003677">
    <property type="term" value="F:DNA binding"/>
    <property type="evidence" value="ECO:0007669"/>
    <property type="project" value="UniProtKB-KW"/>
</dbReference>
<dbReference type="OrthoDB" id="5413114at2759"/>
<reference evidence="9 10" key="1">
    <citation type="journal article" date="2016" name="Fungal Biol.">
        <title>The genome of Xylona heveae provides a window into fungal endophytism.</title>
        <authorList>
            <person name="Gazis R."/>
            <person name="Kuo A."/>
            <person name="Riley R."/>
            <person name="LaButti K."/>
            <person name="Lipzen A."/>
            <person name="Lin J."/>
            <person name="Amirebrahimi M."/>
            <person name="Hesse C.N."/>
            <person name="Spatafora J.W."/>
            <person name="Henrissat B."/>
            <person name="Hainaut M."/>
            <person name="Grigoriev I.V."/>
            <person name="Hibbett D.S."/>
        </authorList>
    </citation>
    <scope>NUCLEOTIDE SEQUENCE [LARGE SCALE GENOMIC DNA]</scope>
    <source>
        <strain evidence="9 10">TC161</strain>
    </source>
</reference>
<dbReference type="GeneID" id="28895235"/>
<dbReference type="Proteomes" id="UP000076632">
    <property type="component" value="Unassembled WGS sequence"/>
</dbReference>
<comment type="similarity">
    <text evidence="3">Belongs to the histone H3 family.</text>
</comment>
<dbReference type="GO" id="GO:0000786">
    <property type="term" value="C:nucleosome"/>
    <property type="evidence" value="ECO:0007669"/>
    <property type="project" value="UniProtKB-KW"/>
</dbReference>
<comment type="subcellular location">
    <subcellularLocation>
        <location evidence="2">Chromosome</location>
    </subcellularLocation>
    <subcellularLocation>
        <location evidence="1">Nucleus</location>
    </subcellularLocation>
</comment>
<evidence type="ECO:0000256" key="5">
    <source>
        <dbReference type="ARBA" id="ARBA00023125"/>
    </source>
</evidence>
<name>A0A164Z7V1_XYLHT</name>
<keyword evidence="4" id="KW-0158">Chromosome</keyword>
<dbReference type="RefSeq" id="XP_018184350.1">
    <property type="nucleotide sequence ID" value="XM_018330098.1"/>
</dbReference>
<dbReference type="InParanoid" id="A0A164Z7V1"/>
<dbReference type="EMBL" id="KV407471">
    <property type="protein sequence ID" value="KZF18795.1"/>
    <property type="molecule type" value="Genomic_DNA"/>
</dbReference>
<sequence length="104" mass="11856">ALQEIRKYQSSTDLLIKRVPFARLVKEILQDTSYYQEEGPLRIQAVAMGALQEAAEAYLVNEFSMVNLCAIHAKRVTIMTKDFSLVRQIRNGVLGKNVEIGMRR</sequence>
<proteinExistence type="inferred from homology"/>
<dbReference type="OMA" id="EAYMISM"/>
<dbReference type="InterPro" id="IPR009072">
    <property type="entry name" value="Histone-fold"/>
</dbReference>
<evidence type="ECO:0000256" key="1">
    <source>
        <dbReference type="ARBA" id="ARBA00004123"/>
    </source>
</evidence>
<accession>A0A164Z7V1</accession>
<dbReference type="PANTHER" id="PTHR11426">
    <property type="entry name" value="HISTONE H3"/>
    <property type="match status" value="1"/>
</dbReference>
<evidence type="ECO:0000256" key="6">
    <source>
        <dbReference type="ARBA" id="ARBA00023242"/>
    </source>
</evidence>
<dbReference type="GO" id="GO:0005634">
    <property type="term" value="C:nucleus"/>
    <property type="evidence" value="ECO:0007669"/>
    <property type="project" value="UniProtKB-SubCell"/>
</dbReference>
<dbReference type="InterPro" id="IPR000164">
    <property type="entry name" value="Histone_H3/CENP-A"/>
</dbReference>
<evidence type="ECO:0000256" key="3">
    <source>
        <dbReference type="ARBA" id="ARBA00010343"/>
    </source>
</evidence>
<dbReference type="PROSITE" id="PS00959">
    <property type="entry name" value="HISTONE_H3_2"/>
    <property type="match status" value="1"/>
</dbReference>
<dbReference type="CDD" id="cd22911">
    <property type="entry name" value="HFD_H3"/>
    <property type="match status" value="1"/>
</dbReference>
<protein>
    <submittedName>
        <fullName evidence="9">Histone-domain-containing protein</fullName>
    </submittedName>
</protein>